<proteinExistence type="predicted"/>
<evidence type="ECO:0000313" key="3">
    <source>
        <dbReference type="EMBL" id="KAF5743294.1"/>
    </source>
</evidence>
<keyword evidence="2" id="KW-0472">Membrane</keyword>
<feature type="region of interest" description="Disordered" evidence="1">
    <location>
        <begin position="1"/>
        <end position="31"/>
    </location>
</feature>
<keyword evidence="2" id="KW-1133">Transmembrane helix</keyword>
<protein>
    <submittedName>
        <fullName evidence="3">Uncharacterized protein</fullName>
    </submittedName>
</protein>
<dbReference type="InParanoid" id="A0A7J7DAH5"/>
<dbReference type="Proteomes" id="UP000593562">
    <property type="component" value="Unassembled WGS sequence"/>
</dbReference>
<reference evidence="3 4" key="1">
    <citation type="journal article" date="2020" name="Nat. Commun.">
        <title>Genome of Tripterygium wilfordii and identification of cytochrome P450 involved in triptolide biosynthesis.</title>
        <authorList>
            <person name="Tu L."/>
            <person name="Su P."/>
            <person name="Zhang Z."/>
            <person name="Gao L."/>
            <person name="Wang J."/>
            <person name="Hu T."/>
            <person name="Zhou J."/>
            <person name="Zhang Y."/>
            <person name="Zhao Y."/>
            <person name="Liu Y."/>
            <person name="Song Y."/>
            <person name="Tong Y."/>
            <person name="Lu Y."/>
            <person name="Yang J."/>
            <person name="Xu C."/>
            <person name="Jia M."/>
            <person name="Peters R.J."/>
            <person name="Huang L."/>
            <person name="Gao W."/>
        </authorList>
    </citation>
    <scope>NUCLEOTIDE SEQUENCE [LARGE SCALE GENOMIC DNA]</scope>
    <source>
        <strain evidence="4">cv. XIE 37</strain>
        <tissue evidence="3">Leaf</tissue>
    </source>
</reference>
<evidence type="ECO:0000256" key="1">
    <source>
        <dbReference type="SAM" id="MobiDB-lite"/>
    </source>
</evidence>
<organism evidence="3 4">
    <name type="scientific">Tripterygium wilfordii</name>
    <name type="common">Thunder God vine</name>
    <dbReference type="NCBI Taxonomy" id="458696"/>
    <lineage>
        <taxon>Eukaryota</taxon>
        <taxon>Viridiplantae</taxon>
        <taxon>Streptophyta</taxon>
        <taxon>Embryophyta</taxon>
        <taxon>Tracheophyta</taxon>
        <taxon>Spermatophyta</taxon>
        <taxon>Magnoliopsida</taxon>
        <taxon>eudicotyledons</taxon>
        <taxon>Gunneridae</taxon>
        <taxon>Pentapetalae</taxon>
        <taxon>rosids</taxon>
        <taxon>fabids</taxon>
        <taxon>Celastrales</taxon>
        <taxon>Celastraceae</taxon>
        <taxon>Tripterygium</taxon>
    </lineage>
</organism>
<gene>
    <name evidence="3" type="ORF">HS088_TW09G01360</name>
</gene>
<comment type="caution">
    <text evidence="3">The sequence shown here is derived from an EMBL/GenBank/DDBJ whole genome shotgun (WGS) entry which is preliminary data.</text>
</comment>
<sequence>MRTKRIREKKSNREKVRVHGREGGGDRSSRDHDASLMHLVLKLVTTLQESESVGGCFPGNTYLGADSRPLQAAAATRVELEPIIGRIYPLLGWTALYLVGLSWARFAKTSGQNFFPRPVKKQNHM</sequence>
<name>A0A7J7DAH5_TRIWF</name>
<evidence type="ECO:0000313" key="4">
    <source>
        <dbReference type="Proteomes" id="UP000593562"/>
    </source>
</evidence>
<accession>A0A7J7DAH5</accession>
<feature type="compositionally biased region" description="Basic and acidic residues" evidence="1">
    <location>
        <begin position="9"/>
        <end position="31"/>
    </location>
</feature>
<keyword evidence="2" id="KW-0812">Transmembrane</keyword>
<keyword evidence="4" id="KW-1185">Reference proteome</keyword>
<dbReference type="AlphaFoldDB" id="A0A7J7DAH5"/>
<evidence type="ECO:0000256" key="2">
    <source>
        <dbReference type="SAM" id="Phobius"/>
    </source>
</evidence>
<dbReference type="EMBL" id="JAAARO010000009">
    <property type="protein sequence ID" value="KAF5743294.1"/>
    <property type="molecule type" value="Genomic_DNA"/>
</dbReference>
<feature type="transmembrane region" description="Helical" evidence="2">
    <location>
        <begin position="87"/>
        <end position="106"/>
    </location>
</feature>